<dbReference type="SUPFAM" id="SSF161098">
    <property type="entry name" value="MetI-like"/>
    <property type="match status" value="1"/>
</dbReference>
<dbReference type="STRING" id="1219383.SAMN05421733_103135"/>
<evidence type="ECO:0000313" key="11">
    <source>
        <dbReference type="EMBL" id="SDB87874.1"/>
    </source>
</evidence>
<feature type="transmembrane region" description="Helical" evidence="9">
    <location>
        <begin position="246"/>
        <end position="271"/>
    </location>
</feature>
<keyword evidence="6" id="KW-0029">Amino-acid transport</keyword>
<comment type="similarity">
    <text evidence="2">Belongs to the binding-protein-dependent transport system permease family. HisMQ subfamily.</text>
</comment>
<gene>
    <name evidence="11" type="ORF">SAMN05421733_103135</name>
</gene>
<dbReference type="GO" id="GO:0043190">
    <property type="term" value="C:ATP-binding cassette (ABC) transporter complex"/>
    <property type="evidence" value="ECO:0007669"/>
    <property type="project" value="InterPro"/>
</dbReference>
<evidence type="ECO:0000256" key="4">
    <source>
        <dbReference type="ARBA" id="ARBA00022475"/>
    </source>
</evidence>
<reference evidence="12" key="1">
    <citation type="submission" date="2016-09" db="EMBL/GenBank/DDBJ databases">
        <authorList>
            <person name="Varghese N."/>
            <person name="Submissions S."/>
        </authorList>
    </citation>
    <scope>NUCLEOTIDE SEQUENCE [LARGE SCALE GENOMIC DNA]</scope>
    <source>
        <strain evidence="12">ANC 4422</strain>
    </source>
</reference>
<evidence type="ECO:0000256" key="5">
    <source>
        <dbReference type="ARBA" id="ARBA00022692"/>
    </source>
</evidence>
<dbReference type="PANTHER" id="PTHR30614">
    <property type="entry name" value="MEMBRANE COMPONENT OF AMINO ACID ABC TRANSPORTER"/>
    <property type="match status" value="1"/>
</dbReference>
<evidence type="ECO:0000256" key="7">
    <source>
        <dbReference type="ARBA" id="ARBA00022989"/>
    </source>
</evidence>
<dbReference type="InterPro" id="IPR010065">
    <property type="entry name" value="AA_ABC_transptr_permease_3TM"/>
</dbReference>
<dbReference type="AlphaFoldDB" id="A0A1G6H144"/>
<dbReference type="PANTHER" id="PTHR30614:SF0">
    <property type="entry name" value="L-CYSTINE TRANSPORT SYSTEM PERMEASE PROTEIN TCYL"/>
    <property type="match status" value="1"/>
</dbReference>
<dbReference type="InterPro" id="IPR000515">
    <property type="entry name" value="MetI-like"/>
</dbReference>
<keyword evidence="7 9" id="KW-1133">Transmembrane helix</keyword>
<accession>A0A1G6H144</accession>
<keyword evidence="12" id="KW-1185">Reference proteome</keyword>
<evidence type="ECO:0000256" key="6">
    <source>
        <dbReference type="ARBA" id="ARBA00022970"/>
    </source>
</evidence>
<feature type="domain" description="ABC transmembrane type-1" evidence="10">
    <location>
        <begin position="61"/>
        <end position="268"/>
    </location>
</feature>
<keyword evidence="3 9" id="KW-0813">Transport</keyword>
<evidence type="ECO:0000256" key="8">
    <source>
        <dbReference type="ARBA" id="ARBA00023136"/>
    </source>
</evidence>
<evidence type="ECO:0000256" key="2">
    <source>
        <dbReference type="ARBA" id="ARBA00010072"/>
    </source>
</evidence>
<protein>
    <submittedName>
        <fullName evidence="11">Amino acid ABC transporter membrane protein, PAAT family</fullName>
    </submittedName>
</protein>
<keyword evidence="4" id="KW-1003">Cell membrane</keyword>
<name>A0A1G6H144_9GAMM</name>
<dbReference type="Gene3D" id="1.10.3720.10">
    <property type="entry name" value="MetI-like"/>
    <property type="match status" value="1"/>
</dbReference>
<dbReference type="Proteomes" id="UP000242501">
    <property type="component" value="Unassembled WGS sequence"/>
</dbReference>
<dbReference type="InterPro" id="IPR043429">
    <property type="entry name" value="ArtM/GltK/GlnP/TcyL/YhdX-like"/>
</dbReference>
<dbReference type="RefSeq" id="WP_092747097.1">
    <property type="nucleotide sequence ID" value="NZ_FMYL01000003.1"/>
</dbReference>
<dbReference type="CDD" id="cd06261">
    <property type="entry name" value="TM_PBP2"/>
    <property type="match status" value="1"/>
</dbReference>
<dbReference type="OrthoDB" id="9814550at2"/>
<dbReference type="Pfam" id="PF00528">
    <property type="entry name" value="BPD_transp_1"/>
    <property type="match status" value="1"/>
</dbReference>
<evidence type="ECO:0000256" key="3">
    <source>
        <dbReference type="ARBA" id="ARBA00022448"/>
    </source>
</evidence>
<proteinExistence type="inferred from homology"/>
<dbReference type="GO" id="GO:0022857">
    <property type="term" value="F:transmembrane transporter activity"/>
    <property type="evidence" value="ECO:0007669"/>
    <property type="project" value="InterPro"/>
</dbReference>
<keyword evidence="8 9" id="KW-0472">Membrane</keyword>
<evidence type="ECO:0000313" key="12">
    <source>
        <dbReference type="Proteomes" id="UP000242501"/>
    </source>
</evidence>
<dbReference type="EMBL" id="FMYL01000003">
    <property type="protein sequence ID" value="SDB87874.1"/>
    <property type="molecule type" value="Genomic_DNA"/>
</dbReference>
<comment type="subcellular location">
    <subcellularLocation>
        <location evidence="1">Cell inner membrane</location>
        <topology evidence="1">Multi-pass membrane protein</topology>
    </subcellularLocation>
    <subcellularLocation>
        <location evidence="9">Cell membrane</location>
        <topology evidence="9">Multi-pass membrane protein</topology>
    </subcellularLocation>
</comment>
<evidence type="ECO:0000259" key="10">
    <source>
        <dbReference type="PROSITE" id="PS50928"/>
    </source>
</evidence>
<keyword evidence="5 9" id="KW-0812">Transmembrane</keyword>
<feature type="transmembrane region" description="Helical" evidence="9">
    <location>
        <begin position="20"/>
        <end position="39"/>
    </location>
</feature>
<evidence type="ECO:0000256" key="9">
    <source>
        <dbReference type="RuleBase" id="RU363032"/>
    </source>
</evidence>
<dbReference type="InterPro" id="IPR035906">
    <property type="entry name" value="MetI-like_sf"/>
</dbReference>
<dbReference type="GO" id="GO:0006865">
    <property type="term" value="P:amino acid transport"/>
    <property type="evidence" value="ECO:0007669"/>
    <property type="project" value="UniProtKB-KW"/>
</dbReference>
<evidence type="ECO:0000256" key="1">
    <source>
        <dbReference type="ARBA" id="ARBA00004429"/>
    </source>
</evidence>
<feature type="transmembrane region" description="Helical" evidence="9">
    <location>
        <begin position="60"/>
        <end position="85"/>
    </location>
</feature>
<organism evidence="11 12">
    <name type="scientific">Acinetobacter boissieri</name>
    <dbReference type="NCBI Taxonomy" id="1219383"/>
    <lineage>
        <taxon>Bacteria</taxon>
        <taxon>Pseudomonadati</taxon>
        <taxon>Pseudomonadota</taxon>
        <taxon>Gammaproteobacteria</taxon>
        <taxon>Moraxellales</taxon>
        <taxon>Moraxellaceae</taxon>
        <taxon>Acinetobacter</taxon>
    </lineage>
</organism>
<dbReference type="NCBIfam" id="TIGR01726">
    <property type="entry name" value="HEQRo_perm_3TM"/>
    <property type="match status" value="1"/>
</dbReference>
<dbReference type="PROSITE" id="PS50928">
    <property type="entry name" value="ABC_TM1"/>
    <property type="match status" value="1"/>
</dbReference>
<sequence>MDQNSQLPYRVVKARHPMRYIGSAVAILLILILLESVFFNSKWEWSVFRLWFFDPAVISGLYLTLKLTFAAMLLSFFLGGILAMMRLSSSWLVQSVAWFYIWLFRSVPLLVVLIVLYNFSYLYEKIAIAIPFTEVVFASYKTINALDQFTTALIGLAIVQSAYTAEIIRGGILAVDKGQFEASSALGLSWWHRTYRIIFPQAIRSILPALVNECISLSKGTAIVYVLAMPELFYTVQMVYNRNQQIIPLLMVAAVWYTIITSVFSVIQYAIESKLSRAQKRNTGFKGLFHILRSKWGR</sequence>
<feature type="transmembrane region" description="Helical" evidence="9">
    <location>
        <begin position="97"/>
        <end position="119"/>
    </location>
</feature>